<dbReference type="Pfam" id="PF00646">
    <property type="entry name" value="F-box"/>
    <property type="match status" value="1"/>
</dbReference>
<proteinExistence type="predicted"/>
<keyword evidence="3" id="KW-1185">Reference proteome</keyword>
<dbReference type="AlphaFoldDB" id="A0AAD8NS26"/>
<reference evidence="2" key="1">
    <citation type="journal article" date="2023" name="bioRxiv">
        <title>Improved chromosome-level genome assembly for marigold (Tagetes erecta).</title>
        <authorList>
            <person name="Jiang F."/>
            <person name="Yuan L."/>
            <person name="Wang S."/>
            <person name="Wang H."/>
            <person name="Xu D."/>
            <person name="Wang A."/>
            <person name="Fan W."/>
        </authorList>
    </citation>
    <scope>NUCLEOTIDE SEQUENCE</scope>
    <source>
        <strain evidence="2">WSJ</strain>
        <tissue evidence="2">Leaf</tissue>
    </source>
</reference>
<feature type="domain" description="F-box" evidence="1">
    <location>
        <begin position="1"/>
        <end position="46"/>
    </location>
</feature>
<dbReference type="InterPro" id="IPR017451">
    <property type="entry name" value="F-box-assoc_interact_dom"/>
</dbReference>
<protein>
    <recommendedName>
        <fullName evidence="1">F-box domain-containing protein</fullName>
    </recommendedName>
</protein>
<evidence type="ECO:0000259" key="1">
    <source>
        <dbReference type="PROSITE" id="PS50181"/>
    </source>
</evidence>
<dbReference type="EMBL" id="JAUHHV010000004">
    <property type="protein sequence ID" value="KAK1426195.1"/>
    <property type="molecule type" value="Genomic_DNA"/>
</dbReference>
<evidence type="ECO:0000313" key="2">
    <source>
        <dbReference type="EMBL" id="KAK1426195.1"/>
    </source>
</evidence>
<gene>
    <name evidence="2" type="ORF">QVD17_14864</name>
</gene>
<dbReference type="CDD" id="cd22157">
    <property type="entry name" value="F-box_AtFBW1-like"/>
    <property type="match status" value="1"/>
</dbReference>
<dbReference type="InterPro" id="IPR006527">
    <property type="entry name" value="F-box-assoc_dom_typ1"/>
</dbReference>
<sequence>MSDNIPPVEIQMEIMKQLPVKSLIQFRSVSKTWKSIIESNDFIAAHHHHTHHHRLLVYCDRPVDDDPNYVSFADNHSFPQHKVSLTAPLLVNKLKYLSVDNIVGSSRGLFCFSGYLPYKHIAVIWNPCIRRVVPVLVPKEPGNKFMSRILGFGVCPVTNDPKIIKIRYINRHVHDVERISHIPSQVEVEVEVEVFTLSTGVWRRPYNNLPPKSVSFYKSAVDVDGFLYWLAEDMIVMDDGGGYTRRNVIISFDLSSEEFRQVNLPHSLAHGYYNNISISKLRESLLVSQADNHVNINVWLMEGGLAKSFSKLYTVNVDTWVSGFRRSGEPIIVVYEKISDEVHLFSKLAAYDPYSKCINCFWTGSMYATFKVYPYMETLLLLDQTNLAVYNEKESIRFLDDLVL</sequence>
<dbReference type="PANTHER" id="PTHR31672:SF10">
    <property type="entry name" value="F-BOX DOMAIN-CONTAINING PROTEIN"/>
    <property type="match status" value="1"/>
</dbReference>
<dbReference type="InterPro" id="IPR036047">
    <property type="entry name" value="F-box-like_dom_sf"/>
</dbReference>
<dbReference type="Pfam" id="PF07734">
    <property type="entry name" value="FBA_1"/>
    <property type="match status" value="1"/>
</dbReference>
<dbReference type="SMART" id="SM00256">
    <property type="entry name" value="FBOX"/>
    <property type="match status" value="1"/>
</dbReference>
<dbReference type="SUPFAM" id="SSF81383">
    <property type="entry name" value="F-box domain"/>
    <property type="match status" value="1"/>
</dbReference>
<organism evidence="2 3">
    <name type="scientific">Tagetes erecta</name>
    <name type="common">African marigold</name>
    <dbReference type="NCBI Taxonomy" id="13708"/>
    <lineage>
        <taxon>Eukaryota</taxon>
        <taxon>Viridiplantae</taxon>
        <taxon>Streptophyta</taxon>
        <taxon>Embryophyta</taxon>
        <taxon>Tracheophyta</taxon>
        <taxon>Spermatophyta</taxon>
        <taxon>Magnoliopsida</taxon>
        <taxon>eudicotyledons</taxon>
        <taxon>Gunneridae</taxon>
        <taxon>Pentapetalae</taxon>
        <taxon>asterids</taxon>
        <taxon>campanulids</taxon>
        <taxon>Asterales</taxon>
        <taxon>Asteraceae</taxon>
        <taxon>Asteroideae</taxon>
        <taxon>Heliantheae alliance</taxon>
        <taxon>Tageteae</taxon>
        <taxon>Tagetes</taxon>
    </lineage>
</organism>
<dbReference type="InterPro" id="IPR001810">
    <property type="entry name" value="F-box_dom"/>
</dbReference>
<dbReference type="PROSITE" id="PS50181">
    <property type="entry name" value="FBOX"/>
    <property type="match status" value="1"/>
</dbReference>
<dbReference type="Gene3D" id="1.20.1280.50">
    <property type="match status" value="1"/>
</dbReference>
<dbReference type="PANTHER" id="PTHR31672">
    <property type="entry name" value="BNACNNG10540D PROTEIN"/>
    <property type="match status" value="1"/>
</dbReference>
<accession>A0AAD8NS26</accession>
<dbReference type="Proteomes" id="UP001229421">
    <property type="component" value="Unassembled WGS sequence"/>
</dbReference>
<comment type="caution">
    <text evidence="2">The sequence shown here is derived from an EMBL/GenBank/DDBJ whole genome shotgun (WGS) entry which is preliminary data.</text>
</comment>
<name>A0AAD8NS26_TARER</name>
<evidence type="ECO:0000313" key="3">
    <source>
        <dbReference type="Proteomes" id="UP001229421"/>
    </source>
</evidence>
<dbReference type="NCBIfam" id="TIGR01640">
    <property type="entry name" value="F_box_assoc_1"/>
    <property type="match status" value="1"/>
</dbReference>
<dbReference type="InterPro" id="IPR050796">
    <property type="entry name" value="SCF_F-box_component"/>
</dbReference>